<evidence type="ECO:0000313" key="5">
    <source>
        <dbReference type="Proteomes" id="UP001187734"/>
    </source>
</evidence>
<keyword evidence="1" id="KW-0539">Nucleus</keyword>
<organism evidence="4 5">
    <name type="scientific">Fusarium torulosum</name>
    <dbReference type="NCBI Taxonomy" id="33205"/>
    <lineage>
        <taxon>Eukaryota</taxon>
        <taxon>Fungi</taxon>
        <taxon>Dikarya</taxon>
        <taxon>Ascomycota</taxon>
        <taxon>Pezizomycotina</taxon>
        <taxon>Sordariomycetes</taxon>
        <taxon>Hypocreomycetidae</taxon>
        <taxon>Hypocreales</taxon>
        <taxon>Nectriaceae</taxon>
        <taxon>Fusarium</taxon>
    </lineage>
</organism>
<proteinExistence type="predicted"/>
<keyword evidence="5" id="KW-1185">Reference proteome</keyword>
<dbReference type="GO" id="GO:0006351">
    <property type="term" value="P:DNA-templated transcription"/>
    <property type="evidence" value="ECO:0007669"/>
    <property type="project" value="InterPro"/>
</dbReference>
<dbReference type="PANTHER" id="PTHR47425:SF2">
    <property type="entry name" value="FARB-RELATED"/>
    <property type="match status" value="1"/>
</dbReference>
<dbReference type="CDD" id="cd12148">
    <property type="entry name" value="fungal_TF_MHR"/>
    <property type="match status" value="1"/>
</dbReference>
<evidence type="ECO:0000259" key="3">
    <source>
        <dbReference type="Pfam" id="PF04082"/>
    </source>
</evidence>
<protein>
    <recommendedName>
        <fullName evidence="3">Xylanolytic transcriptional activator regulatory domain-containing protein</fullName>
    </recommendedName>
</protein>
<accession>A0AAE8M365</accession>
<reference evidence="4" key="1">
    <citation type="submission" date="2018-03" db="EMBL/GenBank/DDBJ databases">
        <authorList>
            <person name="Guldener U."/>
        </authorList>
    </citation>
    <scope>NUCLEOTIDE SEQUENCE</scope>
</reference>
<feature type="signal peptide" evidence="2">
    <location>
        <begin position="1"/>
        <end position="19"/>
    </location>
</feature>
<feature type="domain" description="Xylanolytic transcriptional activator regulatory" evidence="3">
    <location>
        <begin position="4"/>
        <end position="193"/>
    </location>
</feature>
<evidence type="ECO:0000256" key="2">
    <source>
        <dbReference type="SAM" id="SignalP"/>
    </source>
</evidence>
<name>A0AAE8M365_9HYPO</name>
<gene>
    <name evidence="4" type="ORF">FTOL_03053</name>
</gene>
<dbReference type="InterPro" id="IPR052761">
    <property type="entry name" value="Fungal_Detox/Toxin_TFs"/>
</dbReference>
<dbReference type="PANTHER" id="PTHR47425">
    <property type="entry name" value="FARB-RELATED"/>
    <property type="match status" value="1"/>
</dbReference>
<dbReference type="InterPro" id="IPR007219">
    <property type="entry name" value="XnlR_reg_dom"/>
</dbReference>
<dbReference type="GO" id="GO:0008270">
    <property type="term" value="F:zinc ion binding"/>
    <property type="evidence" value="ECO:0007669"/>
    <property type="project" value="InterPro"/>
</dbReference>
<keyword evidence="2" id="KW-0732">Signal</keyword>
<dbReference type="AlphaFoldDB" id="A0AAE8M365"/>
<sequence>MSLLVFQAMLFAASSFVSPAVLKNAGYTNVKVARNIFYRRAKLLFDFGVESDAFTKAQAALLLTFQFSAVEPHAGSTWLAIGVQNAIVAQAHTFQAPGSSSARKKGKKRLWWSLFWRDRVLTLGLRKPLQITPSSFNVGLDPITPDDLADEADYSAVYNLITKRHLAQILNYQCRLAVILTETLSVCYGPGAFDPTYSLDNFDRTLSRIRSAKKDLSRWKEEADETLNTVLMGPEAHRSTTLITSVIYIYAYAAQIALGNHEAMMIEQRQKGMSVIDDAVLQNIGKDISRATTETTKLVRLIVQEGMTQHLPISAIAYIAFPLMLNSIDERLSPQDAAKDNSQLLTRYHAQAMHLCSQRFEGAVDISRMITQIVQSTPIQLPLRTKQPIAPISERVEAKPQSWKSSRNMAGYWDELFVTRHYMQLRLSLDYALITGRPPTQEDIPSHLLRDAGVKRFAMGPIHSLSSVTLHTPRKRRASESVAGLPRVIELDESPTSDVLDTGTSGSFDDSMVPDMQVVARREELETLSRPFFEYDTIWAANLFEEITDGLWS</sequence>
<feature type="chain" id="PRO_5042106400" description="Xylanolytic transcriptional activator regulatory domain-containing protein" evidence="2">
    <location>
        <begin position="20"/>
        <end position="553"/>
    </location>
</feature>
<dbReference type="Pfam" id="PF04082">
    <property type="entry name" value="Fungal_trans"/>
    <property type="match status" value="1"/>
</dbReference>
<dbReference type="GO" id="GO:0003677">
    <property type="term" value="F:DNA binding"/>
    <property type="evidence" value="ECO:0007669"/>
    <property type="project" value="InterPro"/>
</dbReference>
<evidence type="ECO:0000256" key="1">
    <source>
        <dbReference type="ARBA" id="ARBA00023242"/>
    </source>
</evidence>
<comment type="caution">
    <text evidence="4">The sequence shown here is derived from an EMBL/GenBank/DDBJ whole genome shotgun (WGS) entry which is preliminary data.</text>
</comment>
<evidence type="ECO:0000313" key="4">
    <source>
        <dbReference type="EMBL" id="SPJ73323.1"/>
    </source>
</evidence>
<dbReference type="Proteomes" id="UP001187734">
    <property type="component" value="Unassembled WGS sequence"/>
</dbReference>
<dbReference type="EMBL" id="ONZP01000093">
    <property type="protein sequence ID" value="SPJ73323.1"/>
    <property type="molecule type" value="Genomic_DNA"/>
</dbReference>